<proteinExistence type="predicted"/>
<dbReference type="AlphaFoldDB" id="A0A0E9R712"/>
<dbReference type="EMBL" id="GBXM01084005">
    <property type="protein sequence ID" value="JAH24572.1"/>
    <property type="molecule type" value="Transcribed_RNA"/>
</dbReference>
<protein>
    <submittedName>
        <fullName evidence="1">Uncharacterized protein</fullName>
    </submittedName>
</protein>
<organism evidence="1">
    <name type="scientific">Anguilla anguilla</name>
    <name type="common">European freshwater eel</name>
    <name type="synonym">Muraena anguilla</name>
    <dbReference type="NCBI Taxonomy" id="7936"/>
    <lineage>
        <taxon>Eukaryota</taxon>
        <taxon>Metazoa</taxon>
        <taxon>Chordata</taxon>
        <taxon>Craniata</taxon>
        <taxon>Vertebrata</taxon>
        <taxon>Euteleostomi</taxon>
        <taxon>Actinopterygii</taxon>
        <taxon>Neopterygii</taxon>
        <taxon>Teleostei</taxon>
        <taxon>Anguilliformes</taxon>
        <taxon>Anguillidae</taxon>
        <taxon>Anguilla</taxon>
    </lineage>
</organism>
<accession>A0A0E9R712</accession>
<evidence type="ECO:0000313" key="1">
    <source>
        <dbReference type="EMBL" id="JAH24572.1"/>
    </source>
</evidence>
<sequence length="40" mass="4703">MCLFVEAVYYIGWLCHFFKIQHYTLKGTVILIMNVLPSLP</sequence>
<reference evidence="1" key="1">
    <citation type="submission" date="2014-11" db="EMBL/GenBank/DDBJ databases">
        <authorList>
            <person name="Amaro Gonzalez C."/>
        </authorList>
    </citation>
    <scope>NUCLEOTIDE SEQUENCE</scope>
</reference>
<name>A0A0E9R712_ANGAN</name>
<reference evidence="1" key="2">
    <citation type="journal article" date="2015" name="Fish Shellfish Immunol.">
        <title>Early steps in the European eel (Anguilla anguilla)-Vibrio vulnificus interaction in the gills: Role of the RtxA13 toxin.</title>
        <authorList>
            <person name="Callol A."/>
            <person name="Pajuelo D."/>
            <person name="Ebbesson L."/>
            <person name="Teles M."/>
            <person name="MacKenzie S."/>
            <person name="Amaro C."/>
        </authorList>
    </citation>
    <scope>NUCLEOTIDE SEQUENCE</scope>
</reference>